<evidence type="ECO:0000313" key="3">
    <source>
        <dbReference type="EMBL" id="ELZ24994.1"/>
    </source>
</evidence>
<evidence type="ECO:0000256" key="2">
    <source>
        <dbReference type="SAM" id="Phobius"/>
    </source>
</evidence>
<feature type="transmembrane region" description="Helical" evidence="2">
    <location>
        <begin position="99"/>
        <end position="119"/>
    </location>
</feature>
<dbReference type="EMBL" id="AOIU01000028">
    <property type="protein sequence ID" value="ELZ24994.1"/>
    <property type="molecule type" value="Genomic_DNA"/>
</dbReference>
<feature type="transmembrane region" description="Helical" evidence="2">
    <location>
        <begin position="191"/>
        <end position="209"/>
    </location>
</feature>
<sequence length="270" mass="29576">MNYEPPDLREFAQLRRGLPVVAALLLVAAPILPMWHIAVDAVQYPDTTLHLHLHAYPFIGGDYEEMAALNHYIGFYYPDPGIWQPNYAPHPYAVDVPEWSLGPFAFGALATLGLFVALAPDTDRLKRGLTYQFVGSVAVLTVMLADIQYRLYQAGHTLDPDAPVMGVEGFTPPLWGSYEVANITSHSRFGAGAYVTGIAIGLLAVAFYYRDAAATVGDLPGRVAGRIDGAREWLDEHTVGDDEWTDDDEGRSRDERDRDDRSGPGPSGGD</sequence>
<feature type="compositionally biased region" description="Basic and acidic residues" evidence="1">
    <location>
        <begin position="250"/>
        <end position="262"/>
    </location>
</feature>
<keyword evidence="2" id="KW-1133">Transmembrane helix</keyword>
<keyword evidence="2" id="KW-0812">Transmembrane</keyword>
<dbReference type="STRING" id="797114.C475_12175"/>
<feature type="transmembrane region" description="Helical" evidence="2">
    <location>
        <begin position="131"/>
        <end position="151"/>
    </location>
</feature>
<keyword evidence="4" id="KW-1185">Reference proteome</keyword>
<feature type="region of interest" description="Disordered" evidence="1">
    <location>
        <begin position="235"/>
        <end position="270"/>
    </location>
</feature>
<feature type="transmembrane region" description="Helical" evidence="2">
    <location>
        <begin position="20"/>
        <end position="38"/>
    </location>
</feature>
<protein>
    <submittedName>
        <fullName evidence="3">Uncharacterized protein</fullName>
    </submittedName>
</protein>
<evidence type="ECO:0000313" key="4">
    <source>
        <dbReference type="Proteomes" id="UP000011626"/>
    </source>
</evidence>
<dbReference type="OrthoDB" id="177865at2157"/>
<keyword evidence="2" id="KW-0472">Membrane</keyword>
<proteinExistence type="predicted"/>
<dbReference type="RefSeq" id="WP_006884109.1">
    <property type="nucleotide sequence ID" value="NZ_AOIU01000028.1"/>
</dbReference>
<gene>
    <name evidence="3" type="ORF">C475_12175</name>
</gene>
<reference evidence="3 4" key="1">
    <citation type="journal article" date="2014" name="PLoS Genet.">
        <title>Phylogenetically driven sequencing of extremely halophilic archaea reveals strategies for static and dynamic osmo-response.</title>
        <authorList>
            <person name="Becker E.A."/>
            <person name="Seitzer P.M."/>
            <person name="Tritt A."/>
            <person name="Larsen D."/>
            <person name="Krusor M."/>
            <person name="Yao A.I."/>
            <person name="Wu D."/>
            <person name="Madern D."/>
            <person name="Eisen J.A."/>
            <person name="Darling A.E."/>
            <person name="Facciotti M.T."/>
        </authorList>
    </citation>
    <scope>NUCLEOTIDE SEQUENCE [LARGE SCALE GENOMIC DNA]</scope>
    <source>
        <strain evidence="3 4">2-9-1</strain>
    </source>
</reference>
<comment type="caution">
    <text evidence="3">The sequence shown here is derived from an EMBL/GenBank/DDBJ whole genome shotgun (WGS) entry which is preliminary data.</text>
</comment>
<accession>M0CT20</accession>
<organism evidence="3 4">
    <name type="scientific">Halosimplex carlsbadense 2-9-1</name>
    <dbReference type="NCBI Taxonomy" id="797114"/>
    <lineage>
        <taxon>Archaea</taxon>
        <taxon>Methanobacteriati</taxon>
        <taxon>Methanobacteriota</taxon>
        <taxon>Stenosarchaea group</taxon>
        <taxon>Halobacteria</taxon>
        <taxon>Halobacteriales</taxon>
        <taxon>Haloarculaceae</taxon>
        <taxon>Halosimplex</taxon>
    </lineage>
</organism>
<name>M0CT20_9EURY</name>
<dbReference type="Proteomes" id="UP000011626">
    <property type="component" value="Unassembled WGS sequence"/>
</dbReference>
<dbReference type="eggNOG" id="arCOG07557">
    <property type="taxonomic scope" value="Archaea"/>
</dbReference>
<evidence type="ECO:0000256" key="1">
    <source>
        <dbReference type="SAM" id="MobiDB-lite"/>
    </source>
</evidence>
<dbReference type="AlphaFoldDB" id="M0CT20"/>